<evidence type="ECO:0000256" key="1">
    <source>
        <dbReference type="ARBA" id="ARBA00009477"/>
    </source>
</evidence>
<evidence type="ECO:0000256" key="3">
    <source>
        <dbReference type="SAM" id="SignalP"/>
    </source>
</evidence>
<dbReference type="Pfam" id="PF25973">
    <property type="entry name" value="BSH_CzcB"/>
    <property type="match status" value="1"/>
</dbReference>
<dbReference type="InterPro" id="IPR051909">
    <property type="entry name" value="MFP_Cation_Efflux"/>
</dbReference>
<dbReference type="AlphaFoldDB" id="G4STP0"/>
<dbReference type="STRING" id="1091494.MEALZ_0008"/>
<sequence>MKRIVYLVLAGLISIQAPVAVFAKDGCGEADLNSAIDSGCKLQILSPDTVELSADQIANLGIKLGAMTKVDEIPVLSASARVIVPPDQERIISTAVSGLVSRILVAEGDTVKQGQLLAQLNSPELLALQRDYLKQVSEWHLAEAVYRRDRTLQQEGIIPQSRWEETRSRYQVAKSQAQEAKQLLLSAGMSESELTQLLATRRLNSQLAVSAPIAGIVLERRSVPGERLAASELLFRIADLKQLWLQLAIPQDRVDEIKQGDKVKVDDTGLMAEIVLLGQQVDQQSQSVMVRALIQGPQSELRPGQTVNTQVVKTAGANIFKVPQPAVVNSEGHDFIFIRVESGFKVQTIEVQGRQDGVVYIGGDHLNGSETIALQGAAALKALWLESGSAE</sequence>
<gene>
    <name evidence="6" type="ordered locus">MEALZ_0008</name>
</gene>
<dbReference type="RefSeq" id="WP_014146530.1">
    <property type="nucleotide sequence ID" value="NC_016112.1"/>
</dbReference>
<dbReference type="GO" id="GO:0015679">
    <property type="term" value="P:plasma membrane copper ion transport"/>
    <property type="evidence" value="ECO:0007669"/>
    <property type="project" value="TreeGrafter"/>
</dbReference>
<dbReference type="KEGG" id="mah:MEALZ_0008"/>
<evidence type="ECO:0000313" key="6">
    <source>
        <dbReference type="EMBL" id="CCE21712.1"/>
    </source>
</evidence>
<dbReference type="PANTHER" id="PTHR30097:SF4">
    <property type="entry name" value="SLR6042 PROTEIN"/>
    <property type="match status" value="1"/>
</dbReference>
<dbReference type="GO" id="GO:0030288">
    <property type="term" value="C:outer membrane-bounded periplasmic space"/>
    <property type="evidence" value="ECO:0007669"/>
    <property type="project" value="TreeGrafter"/>
</dbReference>
<dbReference type="PANTHER" id="PTHR30097">
    <property type="entry name" value="CATION EFFLUX SYSTEM PROTEIN CUSB"/>
    <property type="match status" value="1"/>
</dbReference>
<dbReference type="Gene3D" id="2.40.50.100">
    <property type="match status" value="1"/>
</dbReference>
<feature type="chain" id="PRO_5003468455" evidence="3">
    <location>
        <begin position="24"/>
        <end position="391"/>
    </location>
</feature>
<evidence type="ECO:0000259" key="4">
    <source>
        <dbReference type="Pfam" id="PF25954"/>
    </source>
</evidence>
<keyword evidence="3" id="KW-0732">Signal</keyword>
<dbReference type="EMBL" id="FO082060">
    <property type="protein sequence ID" value="CCE21712.1"/>
    <property type="molecule type" value="Genomic_DNA"/>
</dbReference>
<evidence type="ECO:0000313" key="7">
    <source>
        <dbReference type="Proteomes" id="UP000008315"/>
    </source>
</evidence>
<dbReference type="InterPro" id="IPR006143">
    <property type="entry name" value="RND_pump_MFP"/>
</dbReference>
<dbReference type="GO" id="GO:0060003">
    <property type="term" value="P:copper ion export"/>
    <property type="evidence" value="ECO:0007669"/>
    <property type="project" value="TreeGrafter"/>
</dbReference>
<keyword evidence="2" id="KW-0813">Transport</keyword>
<dbReference type="GO" id="GO:0022857">
    <property type="term" value="F:transmembrane transporter activity"/>
    <property type="evidence" value="ECO:0007669"/>
    <property type="project" value="InterPro"/>
</dbReference>
<dbReference type="HOGENOM" id="CLU_018816_13_0_6"/>
<proteinExistence type="inferred from homology"/>
<dbReference type="Pfam" id="PF25954">
    <property type="entry name" value="Beta-barrel_RND_2"/>
    <property type="match status" value="1"/>
</dbReference>
<dbReference type="NCBIfam" id="TIGR01730">
    <property type="entry name" value="RND_mfp"/>
    <property type="match status" value="1"/>
</dbReference>
<reference evidence="7" key="1">
    <citation type="journal article" date="2012" name="J. Bacteriol.">
        <title>Genome sequence of the haloalkaliphilic methanotrophic bacterium Methylomicrobium alcaliphilum 20Z.</title>
        <authorList>
            <person name="Vuilleumier S."/>
            <person name="Khmelenina V.N."/>
            <person name="Bringel F."/>
            <person name="Reshetnikov A.S."/>
            <person name="Lajus A."/>
            <person name="Mangenot S."/>
            <person name="Rouy Z."/>
            <person name="Op den Camp H.J."/>
            <person name="Jetten M.S."/>
            <person name="Dispirito A.A."/>
            <person name="Dunfield P."/>
            <person name="Klotz M.G."/>
            <person name="Semrau J.D."/>
            <person name="Stein L.Y."/>
            <person name="Barbe V."/>
            <person name="Medigue C."/>
            <person name="Trotsenko Y.A."/>
            <person name="Kalyuzhnaya M.G."/>
        </authorList>
    </citation>
    <scope>NUCLEOTIDE SEQUENCE [LARGE SCALE GENOMIC DNA]</scope>
    <source>
        <strain evidence="7">DSM 19304 / NCIMB 14124 / VKM B-2133 / 20Z</strain>
    </source>
</reference>
<dbReference type="Gene3D" id="2.40.420.20">
    <property type="match status" value="1"/>
</dbReference>
<protein>
    <submittedName>
        <fullName evidence="6">Efflux transporter, RND family, MFP subunit</fullName>
    </submittedName>
</protein>
<dbReference type="GO" id="GO:0016020">
    <property type="term" value="C:membrane"/>
    <property type="evidence" value="ECO:0007669"/>
    <property type="project" value="InterPro"/>
</dbReference>
<dbReference type="InterPro" id="IPR058792">
    <property type="entry name" value="Beta-barrel_RND_2"/>
</dbReference>
<feature type="signal peptide" evidence="3">
    <location>
        <begin position="1"/>
        <end position="23"/>
    </location>
</feature>
<evidence type="ECO:0000259" key="5">
    <source>
        <dbReference type="Pfam" id="PF25973"/>
    </source>
</evidence>
<name>G4STP0_META2</name>
<evidence type="ECO:0000256" key="2">
    <source>
        <dbReference type="ARBA" id="ARBA00022448"/>
    </source>
</evidence>
<dbReference type="Gene3D" id="1.10.287.470">
    <property type="entry name" value="Helix hairpin bin"/>
    <property type="match status" value="1"/>
</dbReference>
<keyword evidence="7" id="KW-1185">Reference proteome</keyword>
<dbReference type="GO" id="GO:0046914">
    <property type="term" value="F:transition metal ion binding"/>
    <property type="evidence" value="ECO:0007669"/>
    <property type="project" value="TreeGrafter"/>
</dbReference>
<comment type="similarity">
    <text evidence="1">Belongs to the membrane fusion protein (MFP) (TC 8.A.1) family.</text>
</comment>
<accession>G4STP0</accession>
<dbReference type="SUPFAM" id="SSF111369">
    <property type="entry name" value="HlyD-like secretion proteins"/>
    <property type="match status" value="1"/>
</dbReference>
<dbReference type="PATRIC" id="fig|271065.3.peg.9"/>
<dbReference type="Gene3D" id="2.40.30.170">
    <property type="match status" value="1"/>
</dbReference>
<feature type="domain" description="CzcB-like barrel-sandwich hybrid" evidence="5">
    <location>
        <begin position="92"/>
        <end position="239"/>
    </location>
</feature>
<dbReference type="InterPro" id="IPR058647">
    <property type="entry name" value="BSH_CzcB-like"/>
</dbReference>
<organism evidence="6 7">
    <name type="scientific">Methylotuvimicrobium alcaliphilum (strain DSM 19304 / NCIMB 14124 / VKM B-2133 / 20Z)</name>
    <name type="common">Methylomicrobium alcaliphilum</name>
    <dbReference type="NCBI Taxonomy" id="1091494"/>
    <lineage>
        <taxon>Bacteria</taxon>
        <taxon>Pseudomonadati</taxon>
        <taxon>Pseudomonadota</taxon>
        <taxon>Gammaproteobacteria</taxon>
        <taxon>Methylococcales</taxon>
        <taxon>Methylococcaceae</taxon>
        <taxon>Methylotuvimicrobium</taxon>
    </lineage>
</organism>
<dbReference type="Proteomes" id="UP000008315">
    <property type="component" value="Chromosome"/>
</dbReference>
<feature type="domain" description="CusB-like beta-barrel" evidence="4">
    <location>
        <begin position="242"/>
        <end position="312"/>
    </location>
</feature>